<evidence type="ECO:0000256" key="6">
    <source>
        <dbReference type="ARBA" id="ARBA00023015"/>
    </source>
</evidence>
<keyword evidence="8 11" id="KW-0804">Transcription</keyword>
<dbReference type="PROSITE" id="PS00031">
    <property type="entry name" value="NUCLEAR_REC_DBD_1"/>
    <property type="match status" value="1"/>
</dbReference>
<keyword evidence="4 11" id="KW-0863">Zinc-finger</keyword>
<comment type="subcellular location">
    <subcellularLocation>
        <location evidence="1 11">Nucleus</location>
    </subcellularLocation>
</comment>
<dbReference type="Pfam" id="PF00105">
    <property type="entry name" value="zf-C4"/>
    <property type="match status" value="1"/>
</dbReference>
<keyword evidence="3 11" id="KW-0479">Metal-binding</keyword>
<evidence type="ECO:0000256" key="5">
    <source>
        <dbReference type="ARBA" id="ARBA00022833"/>
    </source>
</evidence>
<evidence type="ECO:0000256" key="9">
    <source>
        <dbReference type="ARBA" id="ARBA00023170"/>
    </source>
</evidence>
<dbReference type="Gene3D" id="3.30.50.10">
    <property type="entry name" value="Erythroid Transcription Factor GATA-1, subunit A"/>
    <property type="match status" value="1"/>
</dbReference>
<dbReference type="PANTHER" id="PTHR45680:SF29">
    <property type="entry name" value="NUCLEAR HORMONE RECEPTOR FAMILY"/>
    <property type="match status" value="1"/>
</dbReference>
<evidence type="ECO:0000313" key="15">
    <source>
        <dbReference type="Proteomes" id="UP000095287"/>
    </source>
</evidence>
<keyword evidence="7 11" id="KW-0238">DNA-binding</keyword>
<evidence type="ECO:0000256" key="1">
    <source>
        <dbReference type="ARBA" id="ARBA00004123"/>
    </source>
</evidence>
<dbReference type="WBParaSite" id="L893_g18992.t1">
    <property type="protein sequence ID" value="L893_g18992.t1"/>
    <property type="gene ID" value="L893_g18992"/>
</dbReference>
<evidence type="ECO:0000259" key="14">
    <source>
        <dbReference type="PROSITE" id="PS51843"/>
    </source>
</evidence>
<dbReference type="InterPro" id="IPR001628">
    <property type="entry name" value="Znf_hrmn_rcpt"/>
</dbReference>
<dbReference type="SUPFAM" id="SSF57716">
    <property type="entry name" value="Glucocorticoid receptor-like (DNA-binding domain)"/>
    <property type="match status" value="1"/>
</dbReference>
<dbReference type="GO" id="GO:0005634">
    <property type="term" value="C:nucleus"/>
    <property type="evidence" value="ECO:0007669"/>
    <property type="project" value="UniProtKB-SubCell"/>
</dbReference>
<dbReference type="GO" id="GO:0008270">
    <property type="term" value="F:zinc ion binding"/>
    <property type="evidence" value="ECO:0007669"/>
    <property type="project" value="UniProtKB-KW"/>
</dbReference>
<evidence type="ECO:0000256" key="3">
    <source>
        <dbReference type="ARBA" id="ARBA00022723"/>
    </source>
</evidence>
<dbReference type="PRINTS" id="PR00047">
    <property type="entry name" value="STROIDFINGER"/>
</dbReference>
<keyword evidence="9 11" id="KW-0675">Receptor</keyword>
<evidence type="ECO:0000256" key="11">
    <source>
        <dbReference type="RuleBase" id="RU004334"/>
    </source>
</evidence>
<dbReference type="GO" id="GO:0000978">
    <property type="term" value="F:RNA polymerase II cis-regulatory region sequence-specific DNA binding"/>
    <property type="evidence" value="ECO:0007669"/>
    <property type="project" value="InterPro"/>
</dbReference>
<dbReference type="GO" id="GO:0003700">
    <property type="term" value="F:DNA-binding transcription factor activity"/>
    <property type="evidence" value="ECO:0007669"/>
    <property type="project" value="InterPro"/>
</dbReference>
<dbReference type="InterPro" id="IPR049636">
    <property type="entry name" value="HNF4-like_DBD"/>
</dbReference>
<dbReference type="InterPro" id="IPR000536">
    <property type="entry name" value="Nucl_hrmn_rcpt_lig-bd"/>
</dbReference>
<evidence type="ECO:0000256" key="2">
    <source>
        <dbReference type="ARBA" id="ARBA00005993"/>
    </source>
</evidence>
<dbReference type="PROSITE" id="PS51843">
    <property type="entry name" value="NR_LBD"/>
    <property type="match status" value="1"/>
</dbReference>
<dbReference type="InterPro" id="IPR035500">
    <property type="entry name" value="NHR-like_dom_sf"/>
</dbReference>
<dbReference type="InterPro" id="IPR013088">
    <property type="entry name" value="Znf_NHR/GATA"/>
</dbReference>
<accession>A0A1I7YRJ8</accession>
<name>A0A1I7YRJ8_9BILA</name>
<dbReference type="CDD" id="cd06960">
    <property type="entry name" value="NR_DBD_HNF4A"/>
    <property type="match status" value="1"/>
</dbReference>
<keyword evidence="15" id="KW-1185">Reference proteome</keyword>
<sequence length="515" mass="58224">MRAALCQYCVPKDDRRTVGFAFQGEQRRRRKTERSSPPPTSPMEESSNIVAAANVLLLAQQPVLSVLSVASSASGSSSAESSVANGDLQPMTPFDVGDALGNIDSPATEGKGLCRVCGAKSHGAHFQVQTCRACAAFFRRTCAGGRTYKCRRATKSCDVAKNAQLNCRYCRFERCRKVGMKYHKSQDEVPSDVPQTSVDLASIKQEVVTPSPADPAPSTATFHYDNHRVLMDIDRIHRSVASILEGNVINFGPSPGASAFRVVCHSTLDRVKHAFDELFAAEWAEKRERHPVTKVDIKRILNRLSVNYMKYAKFLMATPHFAKLDMQDKWLMYRRANSLFVLFDTAYPTIKTFGYDVNDRKIIFDAETCSNVDNFEFCAEGMPESTQREVNKVFMKFPRDVIENLVTPMRKMRMTDWELVYLQMLLLWDIRTIPEVSDNAREVAARVVDEVSAEMDRYYRNELRMSTYATRIVKLCTVQGEMMKYAATKKSAHQMGELFDTFYCDLYGPKFVTRG</sequence>
<reference evidence="16" key="1">
    <citation type="submission" date="2016-11" db="UniProtKB">
        <authorList>
            <consortium name="WormBaseParasite"/>
        </authorList>
    </citation>
    <scope>IDENTIFICATION</scope>
</reference>
<dbReference type="AlphaFoldDB" id="A0A1I7YRJ8"/>
<dbReference type="Proteomes" id="UP000095287">
    <property type="component" value="Unplaced"/>
</dbReference>
<evidence type="ECO:0000259" key="13">
    <source>
        <dbReference type="PROSITE" id="PS51030"/>
    </source>
</evidence>
<evidence type="ECO:0000256" key="4">
    <source>
        <dbReference type="ARBA" id="ARBA00022771"/>
    </source>
</evidence>
<feature type="domain" description="NR LBD" evidence="14">
    <location>
        <begin position="263"/>
        <end position="515"/>
    </location>
</feature>
<evidence type="ECO:0000313" key="16">
    <source>
        <dbReference type="WBParaSite" id="L893_g18992.t1"/>
    </source>
</evidence>
<dbReference type="InterPro" id="IPR051152">
    <property type="entry name" value="C.elegans_Orphan_NR"/>
</dbReference>
<evidence type="ECO:0000256" key="12">
    <source>
        <dbReference type="SAM" id="MobiDB-lite"/>
    </source>
</evidence>
<keyword evidence="6 11" id="KW-0805">Transcription regulation</keyword>
<proteinExistence type="inferred from homology"/>
<dbReference type="Pfam" id="PF00104">
    <property type="entry name" value="Hormone_recep"/>
    <property type="match status" value="1"/>
</dbReference>
<feature type="domain" description="Nuclear receptor" evidence="13">
    <location>
        <begin position="111"/>
        <end position="187"/>
    </location>
</feature>
<keyword evidence="10 11" id="KW-0539">Nucleus</keyword>
<evidence type="ECO:0000256" key="8">
    <source>
        <dbReference type="ARBA" id="ARBA00023163"/>
    </source>
</evidence>
<dbReference type="SMART" id="SM00430">
    <property type="entry name" value="HOLI"/>
    <property type="match status" value="1"/>
</dbReference>
<feature type="region of interest" description="Disordered" evidence="12">
    <location>
        <begin position="23"/>
        <end position="46"/>
    </location>
</feature>
<keyword evidence="5 11" id="KW-0862">Zinc</keyword>
<comment type="similarity">
    <text evidence="2 11">Belongs to the nuclear hormone receptor family.</text>
</comment>
<organism evidence="15 16">
    <name type="scientific">Steinernema glaseri</name>
    <dbReference type="NCBI Taxonomy" id="37863"/>
    <lineage>
        <taxon>Eukaryota</taxon>
        <taxon>Metazoa</taxon>
        <taxon>Ecdysozoa</taxon>
        <taxon>Nematoda</taxon>
        <taxon>Chromadorea</taxon>
        <taxon>Rhabditida</taxon>
        <taxon>Tylenchina</taxon>
        <taxon>Panagrolaimomorpha</taxon>
        <taxon>Strongyloidoidea</taxon>
        <taxon>Steinernematidae</taxon>
        <taxon>Steinernema</taxon>
    </lineage>
</organism>
<evidence type="ECO:0000256" key="7">
    <source>
        <dbReference type="ARBA" id="ARBA00023125"/>
    </source>
</evidence>
<dbReference type="PANTHER" id="PTHR45680">
    <property type="entry name" value="NUCLEAR HORMONE RECEPTOR FAMILY"/>
    <property type="match status" value="1"/>
</dbReference>
<protein>
    <submittedName>
        <fullName evidence="16">Nuclear receptor domain-containing protein</fullName>
    </submittedName>
</protein>
<dbReference type="PROSITE" id="PS51030">
    <property type="entry name" value="NUCLEAR_REC_DBD_2"/>
    <property type="match status" value="1"/>
</dbReference>
<dbReference type="SMART" id="SM00399">
    <property type="entry name" value="ZnF_C4"/>
    <property type="match status" value="1"/>
</dbReference>
<dbReference type="SUPFAM" id="SSF48508">
    <property type="entry name" value="Nuclear receptor ligand-binding domain"/>
    <property type="match status" value="1"/>
</dbReference>
<evidence type="ECO:0000256" key="10">
    <source>
        <dbReference type="ARBA" id="ARBA00023242"/>
    </source>
</evidence>
<dbReference type="Gene3D" id="1.10.565.10">
    <property type="entry name" value="Retinoid X Receptor"/>
    <property type="match status" value="1"/>
</dbReference>